<evidence type="ECO:0000256" key="5">
    <source>
        <dbReference type="RuleBase" id="RU363071"/>
    </source>
</evidence>
<comment type="pathway">
    <text evidence="1 5">Metabolic intermediate biosynthesis; chorismate biosynthesis; chorismate from D-erythrose 4-phosphate and phosphoenolpyruvate: step 1/7.</text>
</comment>
<comment type="similarity">
    <text evidence="2 5">Belongs to the class-II DAHP synthase family.</text>
</comment>
<evidence type="ECO:0000256" key="3">
    <source>
        <dbReference type="ARBA" id="ARBA00022679"/>
    </source>
</evidence>
<evidence type="ECO:0000256" key="2">
    <source>
        <dbReference type="ARBA" id="ARBA00008911"/>
    </source>
</evidence>
<reference evidence="7 8" key="1">
    <citation type="submission" date="2021-02" db="EMBL/GenBank/DDBJ databases">
        <title>Variation within the Batrachochytrium salamandrivorans European outbreak.</title>
        <authorList>
            <person name="Kelly M."/>
            <person name="Pasmans F."/>
            <person name="Shea T.P."/>
            <person name="Munoz J.F."/>
            <person name="Carranza S."/>
            <person name="Cuomo C.A."/>
            <person name="Martel A."/>
        </authorList>
    </citation>
    <scope>NUCLEOTIDE SEQUENCE [LARGE SCALE GENOMIC DNA]</scope>
    <source>
        <strain evidence="7 8">AMFP18/2</strain>
    </source>
</reference>
<keyword evidence="5" id="KW-0057">Aromatic amino acid biosynthesis</keyword>
<dbReference type="EC" id="2.5.1.54" evidence="5"/>
<keyword evidence="3 5" id="KW-0808">Transferase</keyword>
<evidence type="ECO:0000313" key="7">
    <source>
        <dbReference type="EMBL" id="KAH6594211.1"/>
    </source>
</evidence>
<evidence type="ECO:0000256" key="6">
    <source>
        <dbReference type="SAM" id="MobiDB-lite"/>
    </source>
</evidence>
<evidence type="ECO:0000313" key="8">
    <source>
        <dbReference type="Proteomes" id="UP001648503"/>
    </source>
</evidence>
<dbReference type="Pfam" id="PF01474">
    <property type="entry name" value="DAHP_synth_2"/>
    <property type="match status" value="1"/>
</dbReference>
<comment type="caution">
    <text evidence="7">The sequence shown here is derived from an EMBL/GenBank/DDBJ whole genome shotgun (WGS) entry which is preliminary data.</text>
</comment>
<dbReference type="PANTHER" id="PTHR21337">
    <property type="entry name" value="PHOSPHO-2-DEHYDRO-3-DEOXYHEPTONATE ALDOLASE 1, 2"/>
    <property type="match status" value="1"/>
</dbReference>
<name>A0ABQ8F8U5_9FUNG</name>
<feature type="region of interest" description="Disordered" evidence="6">
    <location>
        <begin position="1"/>
        <end position="40"/>
    </location>
</feature>
<keyword evidence="8" id="KW-1185">Reference proteome</keyword>
<comment type="catalytic activity">
    <reaction evidence="4 5">
        <text>D-erythrose 4-phosphate + phosphoenolpyruvate + H2O = 7-phospho-2-dehydro-3-deoxy-D-arabino-heptonate + phosphate</text>
        <dbReference type="Rhea" id="RHEA:14717"/>
        <dbReference type="ChEBI" id="CHEBI:15377"/>
        <dbReference type="ChEBI" id="CHEBI:16897"/>
        <dbReference type="ChEBI" id="CHEBI:43474"/>
        <dbReference type="ChEBI" id="CHEBI:58394"/>
        <dbReference type="ChEBI" id="CHEBI:58702"/>
        <dbReference type="EC" id="2.5.1.54"/>
    </reaction>
</comment>
<evidence type="ECO:0000256" key="1">
    <source>
        <dbReference type="ARBA" id="ARBA00004688"/>
    </source>
</evidence>
<dbReference type="InterPro" id="IPR002480">
    <property type="entry name" value="DAHP_synth_2"/>
</dbReference>
<feature type="compositionally biased region" description="Low complexity" evidence="6">
    <location>
        <begin position="24"/>
        <end position="33"/>
    </location>
</feature>
<keyword evidence="5" id="KW-0028">Amino-acid biosynthesis</keyword>
<dbReference type="SUPFAM" id="SSF51569">
    <property type="entry name" value="Aldolase"/>
    <property type="match status" value="1"/>
</dbReference>
<dbReference type="PANTHER" id="PTHR21337:SF0">
    <property type="entry name" value="PHOSPHO-2-DEHYDRO-3-DEOXYHEPTONATE ALDOLASE"/>
    <property type="match status" value="1"/>
</dbReference>
<proteinExistence type="inferred from homology"/>
<dbReference type="Proteomes" id="UP001648503">
    <property type="component" value="Unassembled WGS sequence"/>
</dbReference>
<dbReference type="InterPro" id="IPR013785">
    <property type="entry name" value="Aldolase_TIM"/>
</dbReference>
<gene>
    <name evidence="7" type="ORF">BASA50_006802</name>
</gene>
<accession>A0ABQ8F8U5</accession>
<dbReference type="EMBL" id="JAFCIX010000338">
    <property type="protein sequence ID" value="KAH6594211.1"/>
    <property type="molecule type" value="Genomic_DNA"/>
</dbReference>
<organism evidence="7 8">
    <name type="scientific">Batrachochytrium salamandrivorans</name>
    <dbReference type="NCBI Taxonomy" id="1357716"/>
    <lineage>
        <taxon>Eukaryota</taxon>
        <taxon>Fungi</taxon>
        <taxon>Fungi incertae sedis</taxon>
        <taxon>Chytridiomycota</taxon>
        <taxon>Chytridiomycota incertae sedis</taxon>
        <taxon>Chytridiomycetes</taxon>
        <taxon>Rhizophydiales</taxon>
        <taxon>Rhizophydiales incertae sedis</taxon>
        <taxon>Batrachochytrium</taxon>
    </lineage>
</organism>
<sequence length="504" mass="56680">MQQTSSSSTAAGSDGLYGADASQKQKNQLNNQQEWTPDSWRSKSVHQDVLYEDSAHLNKVLQRLGQLPPLVSPGEVDRLKALLKEVAEGKRFLLQGGDCAELFDYCSKDPIQNKLKVLLQMSLILVWGGRTKVVRIARMAGQYAKPRSKPTEMIDGKEYTAFRGDNVNGMPLSERKPDPERLLGAYFHSAATINYVRSLLSSDFADLHHPESWNLQHKAWSLDHVQNPDIRKEYQDIVDHLHDALDFMQTIGADNDPSARTIDLFMSHEGLLLEYEAQLTREHTPLQPTFPKTPAPLHTPDTTYQYNLGTHFLWIGDRTRQLTGAHVEYFRGISNPIGVKVGPSMRPEELGPLLDILNPRREVGKVTLITRYGADKVGEFLPAHIQAVRESGHCVVWCCDPMHGNTESTANGVKTRRFDHIVKELGEAFSIHQRCGSYLGGVHCELTGDPVTETIGGSMNLIEEDLGNNYQTYCDPRLNYFQSLDVAFMIAKLFKKQWPGNSQE</sequence>
<protein>
    <recommendedName>
        <fullName evidence="5">Phospho-2-dehydro-3-deoxyheptonate aldolase</fullName>
        <ecNumber evidence="5">2.5.1.54</ecNumber>
    </recommendedName>
</protein>
<evidence type="ECO:0000256" key="4">
    <source>
        <dbReference type="ARBA" id="ARBA00047508"/>
    </source>
</evidence>
<feature type="compositionally biased region" description="Low complexity" evidence="6">
    <location>
        <begin position="1"/>
        <end position="14"/>
    </location>
</feature>
<dbReference type="Gene3D" id="3.20.20.70">
    <property type="entry name" value="Aldolase class I"/>
    <property type="match status" value="1"/>
</dbReference>